<dbReference type="RefSeq" id="WP_084665900.1">
    <property type="nucleotide sequence ID" value="NZ_LT838272.1"/>
</dbReference>
<dbReference type="Proteomes" id="UP000192569">
    <property type="component" value="Chromosome I"/>
</dbReference>
<dbReference type="InterPro" id="IPR050596">
    <property type="entry name" value="AspAT/PAT-like"/>
</dbReference>
<sequence length="397" mass="43166">MKLAARATAISPSPTLSIDAQAKKMKAQGIKVINFSAGEPDFDTPEHIKKAAIQALEAGFTKYTPVAGIDELRQAVAARLAQDRGVEYEPGEIVVSCGAKHSLYNALQVCCEEGDEVVLVAPYWVSYYEQVKLAGARPIIVETNEATGFKLTKASLEEVLTPRTKLLILNSPCNPTGTVYEKKELEELAEVILQHNLWVISDEIYAALIYDGLKHVSIASLSREIKERTILIDGVSKAYAMTGWRIGYAAAPTTIARAMADLQSHSTSNPTSIAQKAAVAALTGTQEPVEKMRQEFEVRRNLMLQGLQALPGITCTRPGGAFYLFPNISGLLGKKFKGHPLNSSTDIAAVLLEHFQVAVVPGIAFGNDNYLRLSYATSREQIEAGLSRLAEFTRQVS</sequence>
<dbReference type="FunFam" id="3.40.640.10:FF:000033">
    <property type="entry name" value="Aspartate aminotransferase"/>
    <property type="match status" value="1"/>
</dbReference>
<dbReference type="PRINTS" id="PR00753">
    <property type="entry name" value="ACCSYNTHASE"/>
</dbReference>
<dbReference type="SUPFAM" id="SSF53383">
    <property type="entry name" value="PLP-dependent transferases"/>
    <property type="match status" value="1"/>
</dbReference>
<evidence type="ECO:0000256" key="5">
    <source>
        <dbReference type="ARBA" id="ARBA00022898"/>
    </source>
</evidence>
<dbReference type="AlphaFoldDB" id="A0A1W1VYN5"/>
<dbReference type="InterPro" id="IPR004838">
    <property type="entry name" value="NHTrfase_class1_PyrdxlP-BS"/>
</dbReference>
<dbReference type="Pfam" id="PF00155">
    <property type="entry name" value="Aminotran_1_2"/>
    <property type="match status" value="1"/>
</dbReference>
<dbReference type="CDD" id="cd00609">
    <property type="entry name" value="AAT_like"/>
    <property type="match status" value="1"/>
</dbReference>
<dbReference type="GO" id="GO:0006520">
    <property type="term" value="P:amino acid metabolic process"/>
    <property type="evidence" value="ECO:0007669"/>
    <property type="project" value="InterPro"/>
</dbReference>
<proteinExistence type="inferred from homology"/>
<dbReference type="EC" id="2.6.1.-" evidence="6"/>
<comment type="cofactor">
    <cofactor evidence="1 6">
        <name>pyridoxal 5'-phosphate</name>
        <dbReference type="ChEBI" id="CHEBI:597326"/>
    </cofactor>
</comment>
<dbReference type="PANTHER" id="PTHR46383:SF1">
    <property type="entry name" value="ASPARTATE AMINOTRANSFERASE"/>
    <property type="match status" value="1"/>
</dbReference>
<dbReference type="PANTHER" id="PTHR46383">
    <property type="entry name" value="ASPARTATE AMINOTRANSFERASE"/>
    <property type="match status" value="1"/>
</dbReference>
<evidence type="ECO:0000259" key="7">
    <source>
        <dbReference type="Pfam" id="PF00155"/>
    </source>
</evidence>
<organism evidence="8 9">
    <name type="scientific">Thermanaeromonas toyohensis ToBE</name>
    <dbReference type="NCBI Taxonomy" id="698762"/>
    <lineage>
        <taxon>Bacteria</taxon>
        <taxon>Bacillati</taxon>
        <taxon>Bacillota</taxon>
        <taxon>Clostridia</taxon>
        <taxon>Neomoorellales</taxon>
        <taxon>Neomoorellaceae</taxon>
        <taxon>Thermanaeromonas</taxon>
    </lineage>
</organism>
<evidence type="ECO:0000256" key="2">
    <source>
        <dbReference type="ARBA" id="ARBA00007441"/>
    </source>
</evidence>
<dbReference type="InterPro" id="IPR015422">
    <property type="entry name" value="PyrdxlP-dep_Trfase_small"/>
</dbReference>
<dbReference type="InterPro" id="IPR015421">
    <property type="entry name" value="PyrdxlP-dep_Trfase_major"/>
</dbReference>
<dbReference type="STRING" id="698762.SAMN00808754_2358"/>
<evidence type="ECO:0000256" key="1">
    <source>
        <dbReference type="ARBA" id="ARBA00001933"/>
    </source>
</evidence>
<dbReference type="Gene3D" id="3.40.640.10">
    <property type="entry name" value="Type I PLP-dependent aspartate aminotransferase-like (Major domain)"/>
    <property type="match status" value="1"/>
</dbReference>
<protein>
    <recommendedName>
        <fullName evidence="6">Aminotransferase</fullName>
        <ecNumber evidence="6">2.6.1.-</ecNumber>
    </recommendedName>
</protein>
<evidence type="ECO:0000313" key="9">
    <source>
        <dbReference type="Proteomes" id="UP000192569"/>
    </source>
</evidence>
<feature type="domain" description="Aminotransferase class I/classII large" evidence="7">
    <location>
        <begin position="31"/>
        <end position="389"/>
    </location>
</feature>
<evidence type="ECO:0000256" key="3">
    <source>
        <dbReference type="ARBA" id="ARBA00022576"/>
    </source>
</evidence>
<dbReference type="GO" id="GO:0030170">
    <property type="term" value="F:pyridoxal phosphate binding"/>
    <property type="evidence" value="ECO:0007669"/>
    <property type="project" value="InterPro"/>
</dbReference>
<keyword evidence="9" id="KW-1185">Reference proteome</keyword>
<evidence type="ECO:0000313" key="8">
    <source>
        <dbReference type="EMBL" id="SMB98477.1"/>
    </source>
</evidence>
<reference evidence="8 9" key="1">
    <citation type="submission" date="2017-04" db="EMBL/GenBank/DDBJ databases">
        <authorList>
            <person name="Afonso C.L."/>
            <person name="Miller P.J."/>
            <person name="Scott M.A."/>
            <person name="Spackman E."/>
            <person name="Goraichik I."/>
            <person name="Dimitrov K.M."/>
            <person name="Suarez D.L."/>
            <person name="Swayne D.E."/>
        </authorList>
    </citation>
    <scope>NUCLEOTIDE SEQUENCE [LARGE SCALE GENOMIC DNA]</scope>
    <source>
        <strain evidence="8 9">ToBE</strain>
    </source>
</reference>
<keyword evidence="4 6" id="KW-0808">Transferase</keyword>
<comment type="similarity">
    <text evidence="2 6">Belongs to the class-I pyridoxal-phosphate-dependent aminotransferase family.</text>
</comment>
<keyword evidence="3 6" id="KW-0032">Aminotransferase</keyword>
<accession>A0A1W1VYN5</accession>
<dbReference type="EMBL" id="LT838272">
    <property type="protein sequence ID" value="SMB98477.1"/>
    <property type="molecule type" value="Genomic_DNA"/>
</dbReference>
<keyword evidence="5" id="KW-0663">Pyridoxal phosphate</keyword>
<evidence type="ECO:0000256" key="4">
    <source>
        <dbReference type="ARBA" id="ARBA00022679"/>
    </source>
</evidence>
<dbReference type="InterPro" id="IPR015424">
    <property type="entry name" value="PyrdxlP-dep_Trfase"/>
</dbReference>
<dbReference type="InterPro" id="IPR004839">
    <property type="entry name" value="Aminotransferase_I/II_large"/>
</dbReference>
<name>A0A1W1VYN5_9FIRM</name>
<dbReference type="OrthoDB" id="9803354at2"/>
<dbReference type="PROSITE" id="PS00105">
    <property type="entry name" value="AA_TRANSFER_CLASS_1"/>
    <property type="match status" value="1"/>
</dbReference>
<gene>
    <name evidence="8" type="ORF">SAMN00808754_2358</name>
</gene>
<evidence type="ECO:0000256" key="6">
    <source>
        <dbReference type="RuleBase" id="RU000481"/>
    </source>
</evidence>
<dbReference type="Gene3D" id="3.90.1150.10">
    <property type="entry name" value="Aspartate Aminotransferase, domain 1"/>
    <property type="match status" value="1"/>
</dbReference>
<dbReference type="GO" id="GO:0008483">
    <property type="term" value="F:transaminase activity"/>
    <property type="evidence" value="ECO:0007669"/>
    <property type="project" value="UniProtKB-KW"/>
</dbReference>